<evidence type="ECO:0000313" key="2">
    <source>
        <dbReference type="Proteomes" id="UP000625711"/>
    </source>
</evidence>
<gene>
    <name evidence="1" type="ORF">GWI33_017507</name>
</gene>
<accession>A0A834M2C9</accession>
<dbReference type="EMBL" id="JAACXV010014224">
    <property type="protein sequence ID" value="KAF7269456.1"/>
    <property type="molecule type" value="Genomic_DNA"/>
</dbReference>
<protein>
    <submittedName>
        <fullName evidence="1">Uncharacterized protein</fullName>
    </submittedName>
</protein>
<keyword evidence="2" id="KW-1185">Reference proteome</keyword>
<comment type="caution">
    <text evidence="1">The sequence shown here is derived from an EMBL/GenBank/DDBJ whole genome shotgun (WGS) entry which is preliminary data.</text>
</comment>
<dbReference type="Proteomes" id="UP000625711">
    <property type="component" value="Unassembled WGS sequence"/>
</dbReference>
<reference evidence="1" key="1">
    <citation type="submission" date="2020-08" db="EMBL/GenBank/DDBJ databases">
        <title>Genome sequencing and assembly of the red palm weevil Rhynchophorus ferrugineus.</title>
        <authorList>
            <person name="Dias G.B."/>
            <person name="Bergman C.M."/>
            <person name="Manee M."/>
        </authorList>
    </citation>
    <scope>NUCLEOTIDE SEQUENCE</scope>
    <source>
        <strain evidence="1">AA-2017</strain>
        <tissue evidence="1">Whole larva</tissue>
    </source>
</reference>
<organism evidence="1 2">
    <name type="scientific">Rhynchophorus ferrugineus</name>
    <name type="common">Red palm weevil</name>
    <name type="synonym">Curculio ferrugineus</name>
    <dbReference type="NCBI Taxonomy" id="354439"/>
    <lineage>
        <taxon>Eukaryota</taxon>
        <taxon>Metazoa</taxon>
        <taxon>Ecdysozoa</taxon>
        <taxon>Arthropoda</taxon>
        <taxon>Hexapoda</taxon>
        <taxon>Insecta</taxon>
        <taxon>Pterygota</taxon>
        <taxon>Neoptera</taxon>
        <taxon>Endopterygota</taxon>
        <taxon>Coleoptera</taxon>
        <taxon>Polyphaga</taxon>
        <taxon>Cucujiformia</taxon>
        <taxon>Curculionidae</taxon>
        <taxon>Dryophthorinae</taxon>
        <taxon>Rhynchophorus</taxon>
    </lineage>
</organism>
<name>A0A834M2C9_RHYFE</name>
<dbReference type="AlphaFoldDB" id="A0A834M2C9"/>
<proteinExistence type="predicted"/>
<evidence type="ECO:0000313" key="1">
    <source>
        <dbReference type="EMBL" id="KAF7269456.1"/>
    </source>
</evidence>
<sequence>MLFNVNAYAQSVPSPFLSFPNAPLTLFHDGYMREFAAVGEPYKILSSGPATFSRQIALHQAPSPPSRTKTRDQPR</sequence>